<evidence type="ECO:0000313" key="3">
    <source>
        <dbReference type="EMBL" id="OGM47767.1"/>
    </source>
</evidence>
<dbReference type="GeneID" id="34446648"/>
<dbReference type="InterPro" id="IPR029058">
    <property type="entry name" value="AB_hydrolase_fold"/>
</dbReference>
<name>A0A1F8A7T5_9EURO</name>
<feature type="domain" description="Alpha/beta hydrolase fold-3" evidence="2">
    <location>
        <begin position="67"/>
        <end position="270"/>
    </location>
</feature>
<gene>
    <name evidence="3" type="ORF">ABOM_003258</name>
</gene>
<keyword evidence="4" id="KW-1185">Reference proteome</keyword>
<proteinExistence type="predicted"/>
<dbReference type="AlphaFoldDB" id="A0A1F8A7T5"/>
<dbReference type="Gene3D" id="3.40.50.1820">
    <property type="entry name" value="alpha/beta hydrolase"/>
    <property type="match status" value="1"/>
</dbReference>
<accession>A0A1F8A7T5</accession>
<reference evidence="3 4" key="1">
    <citation type="journal article" date="2016" name="Genome Biol. Evol.">
        <title>Draft genome sequence of an aflatoxigenic Aspergillus species, A. bombycis.</title>
        <authorList>
            <person name="Moore G.G."/>
            <person name="Mack B.M."/>
            <person name="Beltz S.B."/>
            <person name="Gilbert M.K."/>
        </authorList>
    </citation>
    <scope>NUCLEOTIDE SEQUENCE [LARGE SCALE GENOMIC DNA]</scope>
    <source>
        <strain evidence="4">NRRL 26010</strain>
    </source>
</reference>
<keyword evidence="1" id="KW-0378">Hydrolase</keyword>
<organism evidence="3 4">
    <name type="scientific">Aspergillus bombycis</name>
    <dbReference type="NCBI Taxonomy" id="109264"/>
    <lineage>
        <taxon>Eukaryota</taxon>
        <taxon>Fungi</taxon>
        <taxon>Dikarya</taxon>
        <taxon>Ascomycota</taxon>
        <taxon>Pezizomycotina</taxon>
        <taxon>Eurotiomycetes</taxon>
        <taxon>Eurotiomycetidae</taxon>
        <taxon>Eurotiales</taxon>
        <taxon>Aspergillaceae</taxon>
        <taxon>Aspergillus</taxon>
    </lineage>
</organism>
<protein>
    <submittedName>
        <fullName evidence="3">Esterase/lipase</fullName>
    </submittedName>
</protein>
<evidence type="ECO:0000313" key="4">
    <source>
        <dbReference type="Proteomes" id="UP000179179"/>
    </source>
</evidence>
<evidence type="ECO:0000256" key="1">
    <source>
        <dbReference type="ARBA" id="ARBA00022801"/>
    </source>
</evidence>
<dbReference type="PANTHER" id="PTHR48081:SF8">
    <property type="entry name" value="ALPHA_BETA HYDROLASE FOLD-3 DOMAIN-CONTAINING PROTEIN-RELATED"/>
    <property type="match status" value="1"/>
</dbReference>
<dbReference type="Proteomes" id="UP000179179">
    <property type="component" value="Unassembled WGS sequence"/>
</dbReference>
<evidence type="ECO:0000259" key="2">
    <source>
        <dbReference type="Pfam" id="PF07859"/>
    </source>
</evidence>
<dbReference type="InterPro" id="IPR013094">
    <property type="entry name" value="AB_hydrolase_3"/>
</dbReference>
<comment type="caution">
    <text evidence="3">The sequence shown here is derived from an EMBL/GenBank/DDBJ whole genome shotgun (WGS) entry which is preliminary data.</text>
</comment>
<dbReference type="GO" id="GO:0016787">
    <property type="term" value="F:hydrolase activity"/>
    <property type="evidence" value="ECO:0007669"/>
    <property type="project" value="UniProtKB-KW"/>
</dbReference>
<dbReference type="InterPro" id="IPR050300">
    <property type="entry name" value="GDXG_lipolytic_enzyme"/>
</dbReference>
<dbReference type="SUPFAM" id="SSF53474">
    <property type="entry name" value="alpha/beta-Hydrolases"/>
    <property type="match status" value="1"/>
</dbReference>
<dbReference type="RefSeq" id="XP_022391484.1">
    <property type="nucleotide sequence ID" value="XM_022530388.1"/>
</dbReference>
<sequence length="297" mass="32598">MPDSTMSFLTYLYYKVLAVLIRALASRGKRPISSPDDVVYIQSREAARTIKAHVYRSASAPNPGPILVNFHGSGFMIPMHGSDDEFCRQVSLETGYTVLDIQYRLAPEHPFPAALHDAEDTVNWVLQRPEEFDTSRLAISGFSAGGNLALALSSSVFPRGTFRSLLAFYPPVDLYTEPSLKTPPDPAGKPLPAALARIFDRCYIPASYDARDPRISPFYAQPDRFPDRILLVTAACDSLAGEAEALAAKIGKEPEREISVHQMEGCNHGFDKNAPEGSLSAQAKDRAYTMALAMLSR</sequence>
<dbReference type="Pfam" id="PF07859">
    <property type="entry name" value="Abhydrolase_3"/>
    <property type="match status" value="1"/>
</dbReference>
<dbReference type="PANTHER" id="PTHR48081">
    <property type="entry name" value="AB HYDROLASE SUPERFAMILY PROTEIN C4A8.06C"/>
    <property type="match status" value="1"/>
</dbReference>
<dbReference type="OrthoDB" id="408631at2759"/>
<dbReference type="STRING" id="109264.A0A1F8A7T5"/>
<dbReference type="EMBL" id="LYCR01000020">
    <property type="protein sequence ID" value="OGM47767.1"/>
    <property type="molecule type" value="Genomic_DNA"/>
</dbReference>